<organism evidence="1 2">
    <name type="scientific">Setaria digitata</name>
    <dbReference type="NCBI Taxonomy" id="48799"/>
    <lineage>
        <taxon>Eukaryota</taxon>
        <taxon>Metazoa</taxon>
        <taxon>Ecdysozoa</taxon>
        <taxon>Nematoda</taxon>
        <taxon>Chromadorea</taxon>
        <taxon>Rhabditida</taxon>
        <taxon>Spirurina</taxon>
        <taxon>Spiruromorpha</taxon>
        <taxon>Filarioidea</taxon>
        <taxon>Setariidae</taxon>
        <taxon>Setaria</taxon>
    </lineage>
</organism>
<sequence>MVRMCVQTQADRAEVVEDNEVKGSCAGLSRERKTEVKHDCFVFVIMGFYCYRYYCLLFEHCNKNVEGKEENDECEWSSTSDANAEKWTGMEWTELEWIRLDGTELKRRFMIAEVRWDDEWKVLRSC</sequence>
<evidence type="ECO:0000313" key="2">
    <source>
        <dbReference type="WBParaSite" id="sdigi.contig248.g6662.t1"/>
    </source>
</evidence>
<dbReference type="WBParaSite" id="sdigi.contig248.g6662.t1">
    <property type="protein sequence ID" value="sdigi.contig248.g6662.t1"/>
    <property type="gene ID" value="sdigi.contig248.g6662"/>
</dbReference>
<evidence type="ECO:0000313" key="1">
    <source>
        <dbReference type="Proteomes" id="UP000887581"/>
    </source>
</evidence>
<proteinExistence type="predicted"/>
<keyword evidence="1" id="KW-1185">Reference proteome</keyword>
<dbReference type="AlphaFoldDB" id="A0A915PTS3"/>
<protein>
    <submittedName>
        <fullName evidence="2">Uncharacterized protein</fullName>
    </submittedName>
</protein>
<reference evidence="2" key="1">
    <citation type="submission" date="2022-11" db="UniProtKB">
        <authorList>
            <consortium name="WormBaseParasite"/>
        </authorList>
    </citation>
    <scope>IDENTIFICATION</scope>
</reference>
<dbReference type="Proteomes" id="UP000887581">
    <property type="component" value="Unplaced"/>
</dbReference>
<accession>A0A915PTS3</accession>
<name>A0A915PTS3_9BILA</name>